<gene>
    <name evidence="3" type="ORF">BST29_14595</name>
</gene>
<dbReference type="InterPro" id="IPR036188">
    <property type="entry name" value="FAD/NAD-bd_sf"/>
</dbReference>
<feature type="region of interest" description="Disordered" evidence="1">
    <location>
        <begin position="326"/>
        <end position="367"/>
    </location>
</feature>
<protein>
    <submittedName>
        <fullName evidence="3">Monooxygenase</fullName>
    </submittedName>
</protein>
<name>A0ABX3SPX9_MYCMA</name>
<evidence type="ECO:0000256" key="1">
    <source>
        <dbReference type="SAM" id="MobiDB-lite"/>
    </source>
</evidence>
<accession>A0ABX3SPX9</accession>
<evidence type="ECO:0000259" key="2">
    <source>
        <dbReference type="Pfam" id="PF01494"/>
    </source>
</evidence>
<dbReference type="PRINTS" id="PR00420">
    <property type="entry name" value="RNGMNOXGNASE"/>
</dbReference>
<keyword evidence="3" id="KW-0503">Monooxygenase</keyword>
<evidence type="ECO:0000313" key="3">
    <source>
        <dbReference type="EMBL" id="ORA81107.1"/>
    </source>
</evidence>
<dbReference type="PANTHER" id="PTHR46865">
    <property type="entry name" value="OXIDOREDUCTASE-RELATED"/>
    <property type="match status" value="1"/>
</dbReference>
<comment type="caution">
    <text evidence="3">The sequence shown here is derived from an EMBL/GenBank/DDBJ whole genome shotgun (WGS) entry which is preliminary data.</text>
</comment>
<organism evidence="3 4">
    <name type="scientific">Mycobacterium malmoense</name>
    <dbReference type="NCBI Taxonomy" id="1780"/>
    <lineage>
        <taxon>Bacteria</taxon>
        <taxon>Bacillati</taxon>
        <taxon>Actinomycetota</taxon>
        <taxon>Actinomycetes</taxon>
        <taxon>Mycobacteriales</taxon>
        <taxon>Mycobacteriaceae</taxon>
        <taxon>Mycobacterium</taxon>
    </lineage>
</organism>
<dbReference type="Gene3D" id="3.30.9.10">
    <property type="entry name" value="D-Amino Acid Oxidase, subunit A, domain 2"/>
    <property type="match status" value="1"/>
</dbReference>
<dbReference type="Proteomes" id="UP000243140">
    <property type="component" value="Unassembled WGS sequence"/>
</dbReference>
<dbReference type="InterPro" id="IPR002938">
    <property type="entry name" value="FAD-bd"/>
</dbReference>
<dbReference type="RefSeq" id="WP_083011002.1">
    <property type="nucleotide sequence ID" value="NZ_CP060015.1"/>
</dbReference>
<dbReference type="Gene3D" id="3.50.50.60">
    <property type="entry name" value="FAD/NAD(P)-binding domain"/>
    <property type="match status" value="1"/>
</dbReference>
<sequence>MRILISGAGVAGLSTAINLGADGHDVTLVERADHLRVNGSPIDIRGDALDVADKMGVLRQIRERRIDMSERVQFVDSNGAVVAEPPRDLINDSADDTEIPREDLTNILYNHLGPSVELRFVESVAELDDDDRGVDVRFASGAVDRYDLVVGADGMHSAVRELTFGPEHQFLHHLGFYTALAALPEYTPAGRINPMYNYPGHLAGIATYNDNALAVLMFRSPWIDYDYHDLAAQKRILAEAYAGHTEWRVPELVDAARRDPELYFDSVSQIHMPTWHRGQVVLVGDAAHCASPLSGRGTSLALTGAWFLGQALRDHPADLGPALEQYEDDQRPHATRSQATAAPGGELLVPATQDQIDARNRNLKPHA</sequence>
<dbReference type="Pfam" id="PF01494">
    <property type="entry name" value="FAD_binding_3"/>
    <property type="match status" value="2"/>
</dbReference>
<keyword evidence="4" id="KW-1185">Reference proteome</keyword>
<dbReference type="PANTHER" id="PTHR46865:SF2">
    <property type="entry name" value="MONOOXYGENASE"/>
    <property type="match status" value="1"/>
</dbReference>
<dbReference type="InterPro" id="IPR051704">
    <property type="entry name" value="FAD_aromatic-hydroxylase"/>
</dbReference>
<reference evidence="3 4" key="1">
    <citation type="submission" date="2017-02" db="EMBL/GenBank/DDBJ databases">
        <title>The new phylogeny of genus Mycobacterium.</title>
        <authorList>
            <person name="Tortoli E."/>
            <person name="Trovato A."/>
            <person name="Cirillo D.M."/>
        </authorList>
    </citation>
    <scope>NUCLEOTIDE SEQUENCE [LARGE SCALE GENOMIC DNA]</scope>
    <source>
        <strain evidence="3 4">IP1130001</strain>
    </source>
</reference>
<dbReference type="GO" id="GO:0004497">
    <property type="term" value="F:monooxygenase activity"/>
    <property type="evidence" value="ECO:0007669"/>
    <property type="project" value="UniProtKB-KW"/>
</dbReference>
<feature type="domain" description="FAD-binding" evidence="2">
    <location>
        <begin position="272"/>
        <end position="336"/>
    </location>
</feature>
<keyword evidence="3" id="KW-0560">Oxidoreductase</keyword>
<dbReference type="SUPFAM" id="SSF51905">
    <property type="entry name" value="FAD/NAD(P)-binding domain"/>
    <property type="match status" value="1"/>
</dbReference>
<feature type="domain" description="FAD-binding" evidence="2">
    <location>
        <begin position="3"/>
        <end position="161"/>
    </location>
</feature>
<evidence type="ECO:0000313" key="4">
    <source>
        <dbReference type="Proteomes" id="UP000243140"/>
    </source>
</evidence>
<dbReference type="EMBL" id="MVHV01000014">
    <property type="protein sequence ID" value="ORA81107.1"/>
    <property type="molecule type" value="Genomic_DNA"/>
</dbReference>
<proteinExistence type="predicted"/>